<accession>A0A9Q0HVA0</accession>
<dbReference type="GO" id="GO:0005096">
    <property type="term" value="F:GTPase activator activity"/>
    <property type="evidence" value="ECO:0007669"/>
    <property type="project" value="InterPro"/>
</dbReference>
<feature type="compositionally biased region" description="Polar residues" evidence="5">
    <location>
        <begin position="194"/>
        <end position="203"/>
    </location>
</feature>
<dbReference type="InterPro" id="IPR044820">
    <property type="entry name" value="AGD14-like"/>
</dbReference>
<dbReference type="FunFam" id="1.10.220.150:FF:000005">
    <property type="entry name" value="Arf-GAP domain and FG repeat-containing protein 1"/>
    <property type="match status" value="1"/>
</dbReference>
<dbReference type="EMBL" id="JAMQYH010000002">
    <property type="protein sequence ID" value="KAJ1699178.1"/>
    <property type="molecule type" value="Genomic_DNA"/>
</dbReference>
<evidence type="ECO:0000313" key="7">
    <source>
        <dbReference type="EMBL" id="KAJ1699178.1"/>
    </source>
</evidence>
<dbReference type="GO" id="GO:0008270">
    <property type="term" value="F:zinc ion binding"/>
    <property type="evidence" value="ECO:0007669"/>
    <property type="project" value="UniProtKB-KW"/>
</dbReference>
<comment type="caution">
    <text evidence="7">The sequence shown here is derived from an EMBL/GenBank/DDBJ whole genome shotgun (WGS) entry which is preliminary data.</text>
</comment>
<dbReference type="Proteomes" id="UP001151287">
    <property type="component" value="Unassembled WGS sequence"/>
</dbReference>
<feature type="region of interest" description="Disordered" evidence="5">
    <location>
        <begin position="123"/>
        <end position="157"/>
    </location>
</feature>
<feature type="domain" description="Arf-GAP" evidence="6">
    <location>
        <begin position="11"/>
        <end position="134"/>
    </location>
</feature>
<gene>
    <name evidence="7" type="ORF">LUZ63_007690</name>
</gene>
<keyword evidence="1" id="KW-0479">Metal-binding</keyword>
<feature type="compositionally biased region" description="Basic and acidic residues" evidence="5">
    <location>
        <begin position="123"/>
        <end position="146"/>
    </location>
</feature>
<dbReference type="Gene3D" id="1.10.220.150">
    <property type="entry name" value="Arf GTPase activating protein"/>
    <property type="match status" value="1"/>
</dbReference>
<dbReference type="InterPro" id="IPR001164">
    <property type="entry name" value="ArfGAP_dom"/>
</dbReference>
<dbReference type="OrthoDB" id="6036at2759"/>
<feature type="compositionally biased region" description="Low complexity" evidence="5">
    <location>
        <begin position="216"/>
        <end position="227"/>
    </location>
</feature>
<evidence type="ECO:0000256" key="4">
    <source>
        <dbReference type="PROSITE-ProRule" id="PRU00288"/>
    </source>
</evidence>
<dbReference type="InterPro" id="IPR038508">
    <property type="entry name" value="ArfGAP_dom_sf"/>
</dbReference>
<dbReference type="PROSITE" id="PS50115">
    <property type="entry name" value="ARFGAP"/>
    <property type="match status" value="1"/>
</dbReference>
<dbReference type="InterPro" id="IPR037278">
    <property type="entry name" value="ARFGAP/RecO"/>
</dbReference>
<keyword evidence="3" id="KW-0862">Zinc</keyword>
<organism evidence="7 8">
    <name type="scientific">Rhynchospora breviuscula</name>
    <dbReference type="NCBI Taxonomy" id="2022672"/>
    <lineage>
        <taxon>Eukaryota</taxon>
        <taxon>Viridiplantae</taxon>
        <taxon>Streptophyta</taxon>
        <taxon>Embryophyta</taxon>
        <taxon>Tracheophyta</taxon>
        <taxon>Spermatophyta</taxon>
        <taxon>Magnoliopsida</taxon>
        <taxon>Liliopsida</taxon>
        <taxon>Poales</taxon>
        <taxon>Cyperaceae</taxon>
        <taxon>Cyperoideae</taxon>
        <taxon>Rhynchosporeae</taxon>
        <taxon>Rhynchospora</taxon>
    </lineage>
</organism>
<dbReference type="AlphaFoldDB" id="A0A9Q0HVA0"/>
<keyword evidence="8" id="KW-1185">Reference proteome</keyword>
<dbReference type="Pfam" id="PF01412">
    <property type="entry name" value="ArfGap"/>
    <property type="match status" value="1"/>
</dbReference>
<proteinExistence type="predicted"/>
<dbReference type="SMART" id="SM00105">
    <property type="entry name" value="ArfGap"/>
    <property type="match status" value="1"/>
</dbReference>
<dbReference type="PANTHER" id="PTHR46085">
    <property type="entry name" value="ARFGAP/RECO-RELATED"/>
    <property type="match status" value="1"/>
</dbReference>
<name>A0A9Q0HVA0_9POAL</name>
<evidence type="ECO:0000256" key="3">
    <source>
        <dbReference type="ARBA" id="ARBA00022833"/>
    </source>
</evidence>
<dbReference type="CDD" id="cd08838">
    <property type="entry name" value="ArfGap_AGFG"/>
    <property type="match status" value="1"/>
</dbReference>
<reference evidence="7" key="1">
    <citation type="journal article" date="2022" name="Cell">
        <title>Repeat-based holocentromeres influence genome architecture and karyotype evolution.</title>
        <authorList>
            <person name="Hofstatter P.G."/>
            <person name="Thangavel G."/>
            <person name="Lux T."/>
            <person name="Neumann P."/>
            <person name="Vondrak T."/>
            <person name="Novak P."/>
            <person name="Zhang M."/>
            <person name="Costa L."/>
            <person name="Castellani M."/>
            <person name="Scott A."/>
            <person name="Toegelov H."/>
            <person name="Fuchs J."/>
            <person name="Mata-Sucre Y."/>
            <person name="Dias Y."/>
            <person name="Vanzela A.L.L."/>
            <person name="Huettel B."/>
            <person name="Almeida C.C.S."/>
            <person name="Simkova H."/>
            <person name="Souza G."/>
            <person name="Pedrosa-Harand A."/>
            <person name="Macas J."/>
            <person name="Mayer K.F.X."/>
            <person name="Houben A."/>
            <person name="Marques A."/>
        </authorList>
    </citation>
    <scope>NUCLEOTIDE SEQUENCE</scope>
    <source>
        <strain evidence="7">RhyBre1mFocal</strain>
    </source>
</reference>
<keyword evidence="2 4" id="KW-0863">Zinc-finger</keyword>
<evidence type="ECO:0000259" key="6">
    <source>
        <dbReference type="PROSITE" id="PS50115"/>
    </source>
</evidence>
<protein>
    <recommendedName>
        <fullName evidence="6">Arf-GAP domain-containing protein</fullName>
    </recommendedName>
</protein>
<feature type="region of interest" description="Disordered" evidence="5">
    <location>
        <begin position="194"/>
        <end position="260"/>
    </location>
</feature>
<sequence length="579" mass="63745">MNSKKEEERNEKIIRGLLKLPPNRRCINCNSMGPQYVCTNFWTFVCVTCSGIHREFTHRVKCVSMAKFNSQEVDALQRGGNQRAREIYLRDCDPMQIKLPDSSNADKIREFIRSVYVDKKYSGGKALEKPPRDMQNHKKQTEDHRRASSYHSYSQSPPYDYQYEERLYGKQPAMLTRKPGSDKGHYEGKLASFLSSSLSQPEQTYDERFGNESCGSRVSDFSASSPSDRSRLEGHSPNFQDLHPKSNSNGTLHTKRNASSGSIGSFDSASFKSADSGAFADSPHDFFDEPTLQKTATVAPEPPIDLFAHINSQPSSENVGWATFDTSPKKSVPHMDEFSSSDKAPRNGTFAPLTELFSGDFSCPKSSSDLNSSSALAWNAFEDTSTSTTFEQSVSEFDKIERPYSATNNSQSWFSFDDNTGNAKSAETITVTQEPQTTSNPFAATVEASEVLSTKGWVQNLTMEELPDFTNPFDGVADILASSVVPLEGGNLEERMSTNPFEMPIDPHSEALDMFMDMGSLQAALPDPHIPDAFLEAVAGYSPSFAQGGMACLPQAPSSPFQNIAPPTVIASASGNPFA</sequence>
<evidence type="ECO:0000256" key="5">
    <source>
        <dbReference type="SAM" id="MobiDB-lite"/>
    </source>
</evidence>
<dbReference type="PANTHER" id="PTHR46085:SF4">
    <property type="entry name" value="ADP-RIBOSYLATION FACTOR GTPASE-ACTIVATING PROTEIN AGD14-RELATED"/>
    <property type="match status" value="1"/>
</dbReference>
<dbReference type="SUPFAM" id="SSF57863">
    <property type="entry name" value="ArfGap/RecO-like zinc finger"/>
    <property type="match status" value="1"/>
</dbReference>
<evidence type="ECO:0000313" key="8">
    <source>
        <dbReference type="Proteomes" id="UP001151287"/>
    </source>
</evidence>
<dbReference type="PRINTS" id="PR00405">
    <property type="entry name" value="REVINTRACTNG"/>
</dbReference>
<evidence type="ECO:0000256" key="2">
    <source>
        <dbReference type="ARBA" id="ARBA00022771"/>
    </source>
</evidence>
<evidence type="ECO:0000256" key="1">
    <source>
        <dbReference type="ARBA" id="ARBA00022723"/>
    </source>
</evidence>